<sequence>MQKNHQTEDIELQNPQSSDDLGKTANFFFPKESTPKNSLKQIVSQDKQLTSHVAQQVTNYEQNNQTFDSKEHIQQVMNNQVQLQNQLNTQTKTSKISTGNALEQFQSKSAYEGLQSQLNNLNQLVQENPPQRNQNNSSQQSTRRQNNNAIINIQGMLSNQNQVNLANQNPGGSYVPTYSSQIQQQQAGAYSSKQQFEMQKKISRGGGNHDEFDQLINNNINNLGTTLSKALPINIYNSQNKNSENLNIQNSVLSPRLQPHSYSMSTRNVNGKLDQKL</sequence>
<accession>I7MDJ5</accession>
<evidence type="ECO:0000313" key="2">
    <source>
        <dbReference type="EMBL" id="EAR87726.1"/>
    </source>
</evidence>
<proteinExistence type="predicted"/>
<reference evidence="3" key="1">
    <citation type="journal article" date="2006" name="PLoS Biol.">
        <title>Macronuclear genome sequence of the ciliate Tetrahymena thermophila, a model eukaryote.</title>
        <authorList>
            <person name="Eisen J.A."/>
            <person name="Coyne R.S."/>
            <person name="Wu M."/>
            <person name="Wu D."/>
            <person name="Thiagarajan M."/>
            <person name="Wortman J.R."/>
            <person name="Badger J.H."/>
            <person name="Ren Q."/>
            <person name="Amedeo P."/>
            <person name="Jones K.M."/>
            <person name="Tallon L.J."/>
            <person name="Delcher A.L."/>
            <person name="Salzberg S.L."/>
            <person name="Silva J.C."/>
            <person name="Haas B.J."/>
            <person name="Majoros W.H."/>
            <person name="Farzad M."/>
            <person name="Carlton J.M."/>
            <person name="Smith R.K. Jr."/>
            <person name="Garg J."/>
            <person name="Pearlman R.E."/>
            <person name="Karrer K.M."/>
            <person name="Sun L."/>
            <person name="Manning G."/>
            <person name="Elde N.C."/>
            <person name="Turkewitz A.P."/>
            <person name="Asai D.J."/>
            <person name="Wilkes D.E."/>
            <person name="Wang Y."/>
            <person name="Cai H."/>
            <person name="Collins K."/>
            <person name="Stewart B.A."/>
            <person name="Lee S.R."/>
            <person name="Wilamowska K."/>
            <person name="Weinberg Z."/>
            <person name="Ruzzo W.L."/>
            <person name="Wloga D."/>
            <person name="Gaertig J."/>
            <person name="Frankel J."/>
            <person name="Tsao C.-C."/>
            <person name="Gorovsky M.A."/>
            <person name="Keeling P.J."/>
            <person name="Waller R.F."/>
            <person name="Patron N.J."/>
            <person name="Cherry J.M."/>
            <person name="Stover N.A."/>
            <person name="Krieger C.J."/>
            <person name="del Toro C."/>
            <person name="Ryder H.F."/>
            <person name="Williamson S.C."/>
            <person name="Barbeau R.A."/>
            <person name="Hamilton E.P."/>
            <person name="Orias E."/>
        </authorList>
    </citation>
    <scope>NUCLEOTIDE SEQUENCE [LARGE SCALE GENOMIC DNA]</scope>
    <source>
        <strain evidence="3">SB210</strain>
    </source>
</reference>
<feature type="region of interest" description="Disordered" evidence="1">
    <location>
        <begin position="1"/>
        <end position="34"/>
    </location>
</feature>
<organism evidence="2 3">
    <name type="scientific">Tetrahymena thermophila (strain SB210)</name>
    <dbReference type="NCBI Taxonomy" id="312017"/>
    <lineage>
        <taxon>Eukaryota</taxon>
        <taxon>Sar</taxon>
        <taxon>Alveolata</taxon>
        <taxon>Ciliophora</taxon>
        <taxon>Intramacronucleata</taxon>
        <taxon>Oligohymenophorea</taxon>
        <taxon>Hymenostomatida</taxon>
        <taxon>Tetrahymenina</taxon>
        <taxon>Tetrahymenidae</taxon>
        <taxon>Tetrahymena</taxon>
    </lineage>
</organism>
<dbReference type="Proteomes" id="UP000009168">
    <property type="component" value="Unassembled WGS sequence"/>
</dbReference>
<gene>
    <name evidence="2" type="ORF">TTHERM_00540460</name>
</gene>
<dbReference type="AlphaFoldDB" id="I7MDJ5"/>
<protein>
    <submittedName>
        <fullName evidence="2">Uncharacterized protein</fullName>
    </submittedName>
</protein>
<dbReference type="RefSeq" id="XP_001007971.1">
    <property type="nucleotide sequence ID" value="XM_001007971.1"/>
</dbReference>
<keyword evidence="3" id="KW-1185">Reference proteome</keyword>
<dbReference type="EMBL" id="GG662849">
    <property type="protein sequence ID" value="EAR87726.1"/>
    <property type="molecule type" value="Genomic_DNA"/>
</dbReference>
<dbReference type="HOGENOM" id="CLU_1006418_0_0_1"/>
<dbReference type="InParanoid" id="I7MDJ5"/>
<name>I7MDJ5_TETTS</name>
<dbReference type="KEGG" id="tet:TTHERM_00540460"/>
<evidence type="ECO:0000313" key="3">
    <source>
        <dbReference type="Proteomes" id="UP000009168"/>
    </source>
</evidence>
<feature type="compositionally biased region" description="Polar residues" evidence="1">
    <location>
        <begin position="260"/>
        <end position="269"/>
    </location>
</feature>
<evidence type="ECO:0000256" key="1">
    <source>
        <dbReference type="SAM" id="MobiDB-lite"/>
    </source>
</evidence>
<feature type="region of interest" description="Disordered" evidence="1">
    <location>
        <begin position="257"/>
        <end position="277"/>
    </location>
</feature>
<dbReference type="GeneID" id="7832563"/>